<reference evidence="1 2" key="1">
    <citation type="journal article" date="2022" name="DNA Res.">
        <title>Chromosomal-level genome assembly of the orchid tree Bauhinia variegata (Leguminosae; Cercidoideae) supports the allotetraploid origin hypothesis of Bauhinia.</title>
        <authorList>
            <person name="Zhong Y."/>
            <person name="Chen Y."/>
            <person name="Zheng D."/>
            <person name="Pang J."/>
            <person name="Liu Y."/>
            <person name="Luo S."/>
            <person name="Meng S."/>
            <person name="Qian L."/>
            <person name="Wei D."/>
            <person name="Dai S."/>
            <person name="Zhou R."/>
        </authorList>
    </citation>
    <scope>NUCLEOTIDE SEQUENCE [LARGE SCALE GENOMIC DNA]</scope>
    <source>
        <strain evidence="1">BV-YZ2020</strain>
    </source>
</reference>
<keyword evidence="2" id="KW-1185">Reference proteome</keyword>
<gene>
    <name evidence="1" type="ORF">L6164_006159</name>
</gene>
<dbReference type="EMBL" id="CM039428">
    <property type="protein sequence ID" value="KAI4351850.1"/>
    <property type="molecule type" value="Genomic_DNA"/>
</dbReference>
<dbReference type="Proteomes" id="UP000828941">
    <property type="component" value="Chromosome 3"/>
</dbReference>
<proteinExistence type="predicted"/>
<evidence type="ECO:0000313" key="1">
    <source>
        <dbReference type="EMBL" id="KAI4351850.1"/>
    </source>
</evidence>
<protein>
    <submittedName>
        <fullName evidence="1">Uncharacterized protein</fullName>
    </submittedName>
</protein>
<comment type="caution">
    <text evidence="1">The sequence shown here is derived from an EMBL/GenBank/DDBJ whole genome shotgun (WGS) entry which is preliminary data.</text>
</comment>
<accession>A0ACB9PSW5</accession>
<evidence type="ECO:0000313" key="2">
    <source>
        <dbReference type="Proteomes" id="UP000828941"/>
    </source>
</evidence>
<name>A0ACB9PSW5_BAUVA</name>
<sequence>MLPSMQIDGKQDLYHKSSKGRQKKHFSSEDDVQKRLKHRKIEKQRRQEMSTLYASLRSQLPLEYIKGKRSVSDHMNEAVHYIKHLKNRIKELSAKRDKLRKLANLNATETDVTTTRADIQPPASIIVHHCFSGLEVMLSGSPMAQMLPLSRVMDLLLKEGLTVINCIYTKREQRWKYTIHVEVCNQTLIDCLALQRKLEEAVLSL</sequence>
<organism evidence="1 2">
    <name type="scientific">Bauhinia variegata</name>
    <name type="common">Purple orchid tree</name>
    <name type="synonym">Phanera variegata</name>
    <dbReference type="NCBI Taxonomy" id="167791"/>
    <lineage>
        <taxon>Eukaryota</taxon>
        <taxon>Viridiplantae</taxon>
        <taxon>Streptophyta</taxon>
        <taxon>Embryophyta</taxon>
        <taxon>Tracheophyta</taxon>
        <taxon>Spermatophyta</taxon>
        <taxon>Magnoliopsida</taxon>
        <taxon>eudicotyledons</taxon>
        <taxon>Gunneridae</taxon>
        <taxon>Pentapetalae</taxon>
        <taxon>rosids</taxon>
        <taxon>fabids</taxon>
        <taxon>Fabales</taxon>
        <taxon>Fabaceae</taxon>
        <taxon>Cercidoideae</taxon>
        <taxon>Cercideae</taxon>
        <taxon>Bauhiniinae</taxon>
        <taxon>Bauhinia</taxon>
    </lineage>
</organism>